<gene>
    <name evidence="7" type="ORF">MILUP08_41165</name>
</gene>
<evidence type="ECO:0000256" key="2">
    <source>
        <dbReference type="ARBA" id="ARBA00022692"/>
    </source>
</evidence>
<evidence type="ECO:0000313" key="7">
    <source>
        <dbReference type="EMBL" id="CCH16251.1"/>
    </source>
</evidence>
<feature type="compositionally biased region" description="Basic residues" evidence="5">
    <location>
        <begin position="193"/>
        <end position="220"/>
    </location>
</feature>
<sequence>MGKAWWVIAGWVLAAAAIILTTPSLSAITSADQESFLPRSYESVQATELGQKAFPQQATATAIIVVKRADGQKLTPADEARVGQLAQSLKAKNIPHTTGYLTSPPAVAPDKVGAGGQRRARRPGPRRPGVARRRTRSARGHRPGAGEQWADRGRGRRRGELRRQRGHLQRCLRRGRRRDDHPDHRTNPDHLPQPHRRAAARGGRRRRSEHHDGSRRRRGQGIRSQCQSGSADDPADRVVRHRHRLHLFPALPPAASSNRMKRWPRCLGRHGEAYTDGLVPVLFPHR</sequence>
<dbReference type="Pfam" id="PF03176">
    <property type="entry name" value="MMPL"/>
    <property type="match status" value="1"/>
</dbReference>
<evidence type="ECO:0000256" key="3">
    <source>
        <dbReference type="ARBA" id="ARBA00022989"/>
    </source>
</evidence>
<evidence type="ECO:0000256" key="5">
    <source>
        <dbReference type="SAM" id="MobiDB-lite"/>
    </source>
</evidence>
<feature type="compositionally biased region" description="Basic residues" evidence="5">
    <location>
        <begin position="154"/>
        <end position="176"/>
    </location>
</feature>
<dbReference type="eggNOG" id="COG2409">
    <property type="taxonomic scope" value="Bacteria"/>
</dbReference>
<dbReference type="STRING" id="1150864.MILUP08_41165"/>
<dbReference type="AlphaFoldDB" id="I0KXF4"/>
<evidence type="ECO:0000259" key="6">
    <source>
        <dbReference type="Pfam" id="PF03176"/>
    </source>
</evidence>
<accession>I0KXF4</accession>
<feature type="compositionally biased region" description="Low complexity" evidence="5">
    <location>
        <begin position="221"/>
        <end position="230"/>
    </location>
</feature>
<dbReference type="EMBL" id="CAIE01000013">
    <property type="protein sequence ID" value="CCH16251.1"/>
    <property type="molecule type" value="Genomic_DNA"/>
</dbReference>
<keyword evidence="3" id="KW-1133">Transmembrane helix</keyword>
<name>I0KXF4_9ACTN</name>
<evidence type="ECO:0000313" key="8">
    <source>
        <dbReference type="Proteomes" id="UP000003448"/>
    </source>
</evidence>
<keyword evidence="2" id="KW-0812">Transmembrane</keyword>
<comment type="subcellular location">
    <subcellularLocation>
        <location evidence="1">Membrane</location>
        <topology evidence="1">Multi-pass membrane protein</topology>
    </subcellularLocation>
</comment>
<keyword evidence="8" id="KW-1185">Reference proteome</keyword>
<evidence type="ECO:0000256" key="1">
    <source>
        <dbReference type="ARBA" id="ARBA00004141"/>
    </source>
</evidence>
<dbReference type="InterPro" id="IPR004869">
    <property type="entry name" value="MMPL_dom"/>
</dbReference>
<protein>
    <recommendedName>
        <fullName evidence="6">Membrane transport protein MMPL domain-containing protein</fullName>
    </recommendedName>
</protein>
<proteinExistence type="predicted"/>
<keyword evidence="4" id="KW-0472">Membrane</keyword>
<feature type="domain" description="Membrane transport protein MMPL" evidence="6">
    <location>
        <begin position="36"/>
        <end position="92"/>
    </location>
</feature>
<dbReference type="GO" id="GO:0016020">
    <property type="term" value="C:membrane"/>
    <property type="evidence" value="ECO:0007669"/>
    <property type="project" value="UniProtKB-SubCell"/>
</dbReference>
<feature type="compositionally biased region" description="Basic residues" evidence="5">
    <location>
        <begin position="118"/>
        <end position="142"/>
    </location>
</feature>
<feature type="compositionally biased region" description="Basic and acidic residues" evidence="5">
    <location>
        <begin position="177"/>
        <end position="188"/>
    </location>
</feature>
<reference evidence="8" key="1">
    <citation type="journal article" date="2012" name="J. Bacteriol.">
        <title>Genome Sequence of Micromonospora lupini Lupac 08, Isolated from Root Nodules of Lupinus angustifolius.</title>
        <authorList>
            <person name="Alonso-Vega P."/>
            <person name="Normand P."/>
            <person name="Bacigalupe R."/>
            <person name="Pujic P."/>
            <person name="Lajus A."/>
            <person name="Vallenet D."/>
            <person name="Carro L."/>
            <person name="Coll P."/>
            <person name="Trujillo M.E."/>
        </authorList>
    </citation>
    <scope>NUCLEOTIDE SEQUENCE [LARGE SCALE GENOMIC DNA]</scope>
    <source>
        <strain evidence="8">Lupac 08</strain>
    </source>
</reference>
<organism evidence="7 8">
    <name type="scientific">Micromonospora lupini str. Lupac 08</name>
    <dbReference type="NCBI Taxonomy" id="1150864"/>
    <lineage>
        <taxon>Bacteria</taxon>
        <taxon>Bacillati</taxon>
        <taxon>Actinomycetota</taxon>
        <taxon>Actinomycetes</taxon>
        <taxon>Micromonosporales</taxon>
        <taxon>Micromonosporaceae</taxon>
        <taxon>Micromonospora</taxon>
    </lineage>
</organism>
<comment type="caution">
    <text evidence="7">The sequence shown here is derived from an EMBL/GenBank/DDBJ whole genome shotgun (WGS) entry which is preliminary data.</text>
</comment>
<evidence type="ECO:0000256" key="4">
    <source>
        <dbReference type="ARBA" id="ARBA00023136"/>
    </source>
</evidence>
<dbReference type="Proteomes" id="UP000003448">
    <property type="component" value="Unassembled WGS sequence"/>
</dbReference>
<feature type="region of interest" description="Disordered" evidence="5">
    <location>
        <begin position="95"/>
        <end position="236"/>
    </location>
</feature>